<dbReference type="EMBL" id="CM042014">
    <property type="protein sequence ID" value="KAI3722185.1"/>
    <property type="molecule type" value="Genomic_DNA"/>
</dbReference>
<evidence type="ECO:0000313" key="2">
    <source>
        <dbReference type="Proteomes" id="UP001055811"/>
    </source>
</evidence>
<name>A0ACB9BJK4_CICIN</name>
<protein>
    <submittedName>
        <fullName evidence="1">Uncharacterized protein</fullName>
    </submittedName>
</protein>
<evidence type="ECO:0000313" key="1">
    <source>
        <dbReference type="EMBL" id="KAI3722185.1"/>
    </source>
</evidence>
<proteinExistence type="predicted"/>
<keyword evidence="2" id="KW-1185">Reference proteome</keyword>
<organism evidence="1 2">
    <name type="scientific">Cichorium intybus</name>
    <name type="common">Chicory</name>
    <dbReference type="NCBI Taxonomy" id="13427"/>
    <lineage>
        <taxon>Eukaryota</taxon>
        <taxon>Viridiplantae</taxon>
        <taxon>Streptophyta</taxon>
        <taxon>Embryophyta</taxon>
        <taxon>Tracheophyta</taxon>
        <taxon>Spermatophyta</taxon>
        <taxon>Magnoliopsida</taxon>
        <taxon>eudicotyledons</taxon>
        <taxon>Gunneridae</taxon>
        <taxon>Pentapetalae</taxon>
        <taxon>asterids</taxon>
        <taxon>campanulids</taxon>
        <taxon>Asterales</taxon>
        <taxon>Asteraceae</taxon>
        <taxon>Cichorioideae</taxon>
        <taxon>Cichorieae</taxon>
        <taxon>Cichoriinae</taxon>
        <taxon>Cichorium</taxon>
    </lineage>
</organism>
<comment type="caution">
    <text evidence="1">The sequence shown here is derived from an EMBL/GenBank/DDBJ whole genome shotgun (WGS) entry which is preliminary data.</text>
</comment>
<reference evidence="2" key="1">
    <citation type="journal article" date="2022" name="Mol. Ecol. Resour.">
        <title>The genomes of chicory, endive, great burdock and yacon provide insights into Asteraceae palaeo-polyploidization history and plant inulin production.</title>
        <authorList>
            <person name="Fan W."/>
            <person name="Wang S."/>
            <person name="Wang H."/>
            <person name="Wang A."/>
            <person name="Jiang F."/>
            <person name="Liu H."/>
            <person name="Zhao H."/>
            <person name="Xu D."/>
            <person name="Zhang Y."/>
        </authorList>
    </citation>
    <scope>NUCLEOTIDE SEQUENCE [LARGE SCALE GENOMIC DNA]</scope>
    <source>
        <strain evidence="2">cv. Punajuju</strain>
    </source>
</reference>
<accession>A0ACB9BJK4</accession>
<sequence>MQTDAGDAWWNIGSSTKTTPPTVSNAPQRIRRCLFLVGVAAVFAIMDLDCLACDQYLSNMSFGRRPNIGSVSNGGRCELIVDTVLEEVNTCDLCIIRCGFMQMTPYMIL</sequence>
<gene>
    <name evidence="1" type="ORF">L2E82_33214</name>
</gene>
<reference evidence="1 2" key="2">
    <citation type="journal article" date="2022" name="Mol. Ecol. Resour.">
        <title>The genomes of chicory, endive, great burdock and yacon provide insights into Asteraceae paleo-polyploidization history and plant inulin production.</title>
        <authorList>
            <person name="Fan W."/>
            <person name="Wang S."/>
            <person name="Wang H."/>
            <person name="Wang A."/>
            <person name="Jiang F."/>
            <person name="Liu H."/>
            <person name="Zhao H."/>
            <person name="Xu D."/>
            <person name="Zhang Y."/>
        </authorList>
    </citation>
    <scope>NUCLEOTIDE SEQUENCE [LARGE SCALE GENOMIC DNA]</scope>
    <source>
        <strain evidence="2">cv. Punajuju</strain>
        <tissue evidence="1">Leaves</tissue>
    </source>
</reference>
<dbReference type="Proteomes" id="UP001055811">
    <property type="component" value="Linkage Group LG06"/>
</dbReference>